<accession>R7YFN0</accession>
<dbReference type="GO" id="GO:0031071">
    <property type="term" value="F:cysteine desulfurase activity"/>
    <property type="evidence" value="ECO:0007669"/>
    <property type="project" value="UniProtKB-EC"/>
</dbReference>
<dbReference type="GO" id="GO:0016829">
    <property type="term" value="F:lyase activity"/>
    <property type="evidence" value="ECO:0007669"/>
    <property type="project" value="UniProtKB-KW"/>
</dbReference>
<protein>
    <submittedName>
        <fullName evidence="7">Selenocysteine lyase</fullName>
    </submittedName>
</protein>
<dbReference type="InterPro" id="IPR000192">
    <property type="entry name" value="Aminotrans_V_dom"/>
</dbReference>
<dbReference type="PROSITE" id="PS00595">
    <property type="entry name" value="AA_TRANSFER_CLASS_5"/>
    <property type="match status" value="1"/>
</dbReference>
<dbReference type="EMBL" id="AQPW01000001">
    <property type="protein sequence ID" value="EON34823.1"/>
    <property type="molecule type" value="Genomic_DNA"/>
</dbReference>
<comment type="caution">
    <text evidence="7">The sequence shown here is derived from an EMBL/GenBank/DDBJ whole genome shotgun (WGS) entry which is preliminary data.</text>
</comment>
<keyword evidence="7" id="KW-0456">Lyase</keyword>
<dbReference type="Proteomes" id="UP000013569">
    <property type="component" value="Unassembled WGS sequence"/>
</dbReference>
<evidence type="ECO:0000256" key="5">
    <source>
        <dbReference type="RuleBase" id="RU004504"/>
    </source>
</evidence>
<evidence type="ECO:0000313" key="8">
    <source>
        <dbReference type="Proteomes" id="UP000013569"/>
    </source>
</evidence>
<reference evidence="7 8" key="1">
    <citation type="journal article" date="2013" name="Genome Announc.">
        <title>Draft Genome Sequence of a Benzothiophene-Desulfurizing Bacterium, Gordona terrae Strain C-6.</title>
        <authorList>
            <person name="Wang W."/>
            <person name="Ma T."/>
            <person name="Ren Y."/>
            <person name="Li G."/>
        </authorList>
    </citation>
    <scope>NUCLEOTIDE SEQUENCE [LARGE SCALE GENOMIC DNA]</scope>
    <source>
        <strain evidence="7 8">C-6</strain>
    </source>
</reference>
<dbReference type="OrthoDB" id="9804366at2"/>
<dbReference type="InterPro" id="IPR015424">
    <property type="entry name" value="PyrdxlP-dep_Trfase"/>
</dbReference>
<dbReference type="AlphaFoldDB" id="R7YFN0"/>
<name>R7YFN0_9ACTN</name>
<dbReference type="SUPFAM" id="SSF53383">
    <property type="entry name" value="PLP-dependent transferases"/>
    <property type="match status" value="1"/>
</dbReference>
<organism evidence="7 8">
    <name type="scientific">Gordonia terrae C-6</name>
    <dbReference type="NCBI Taxonomy" id="1316928"/>
    <lineage>
        <taxon>Bacteria</taxon>
        <taxon>Bacillati</taxon>
        <taxon>Actinomycetota</taxon>
        <taxon>Actinomycetes</taxon>
        <taxon>Mycobacteriales</taxon>
        <taxon>Gordoniaceae</taxon>
        <taxon>Gordonia</taxon>
    </lineage>
</organism>
<evidence type="ECO:0000259" key="6">
    <source>
        <dbReference type="Pfam" id="PF00266"/>
    </source>
</evidence>
<dbReference type="PANTHER" id="PTHR43586:SF8">
    <property type="entry name" value="CYSTEINE DESULFURASE 1, CHLOROPLASTIC"/>
    <property type="match status" value="1"/>
</dbReference>
<dbReference type="Pfam" id="PF00266">
    <property type="entry name" value="Aminotran_5"/>
    <property type="match status" value="1"/>
</dbReference>
<evidence type="ECO:0000256" key="1">
    <source>
        <dbReference type="ARBA" id="ARBA00001933"/>
    </source>
</evidence>
<gene>
    <name evidence="7" type="ORF">GTC6_01170</name>
</gene>
<evidence type="ECO:0000256" key="3">
    <source>
        <dbReference type="ARBA" id="ARBA00022898"/>
    </source>
</evidence>
<comment type="similarity">
    <text evidence="2">Belongs to the class-V pyridoxal-phosphate-dependent aminotransferase family. Csd subfamily.</text>
</comment>
<sequence>MTAVLSAPDTTGHETVDTPVIDATHHGYPAIPGLAPVVGADVSVPLANGGTTRYVNLDYAASAPALSSVGAAVAVGLGEYASVHRGAGHLSQVTTARYEAARDTVRRFVRGRVDDTVVFTRNTTDAINLAAHITPGDVVVLDIEHHANLLPWCAPRDGRNRARIVRTCDTIEDTLVALEAELASAPAALLAVTAASNVTGEVLPISRLASIAHRHGARILVDAAQLVAHRPVSVVSHGIDYLAFSGHKAYAPFGAGVLIGRADWFDAADPYLAGGGATADVDLSPRAGGVTWHTGAARHEAGSPNVLGAVSIAAACEALADLGPEAIGLHELRLAQRLDSGLAAIPGVVPLRIFADSTDRVGIAGFTVDGIAPRVVAEYLSAQHGIGVRDGRFCAHPLLERLGHPAGAVRASFGAGTTSDDIDRLLEALRALTEHSLTEHALTEHAPIDHALTEQTIRPNSNEG</sequence>
<dbReference type="PATRIC" id="fig|1316928.3.peg.239"/>
<dbReference type="RefSeq" id="WP_010840722.1">
    <property type="nucleotide sequence ID" value="NZ_AQPW01000001.1"/>
</dbReference>
<keyword evidence="3" id="KW-0663">Pyridoxal phosphate</keyword>
<feature type="domain" description="Aminotransferase class V" evidence="6">
    <location>
        <begin position="55"/>
        <end position="425"/>
    </location>
</feature>
<dbReference type="Gene3D" id="3.90.1150.10">
    <property type="entry name" value="Aspartate Aminotransferase, domain 1"/>
    <property type="match status" value="1"/>
</dbReference>
<comment type="cofactor">
    <cofactor evidence="1 5">
        <name>pyridoxal 5'-phosphate</name>
        <dbReference type="ChEBI" id="CHEBI:597326"/>
    </cofactor>
</comment>
<evidence type="ECO:0000256" key="4">
    <source>
        <dbReference type="ARBA" id="ARBA00050776"/>
    </source>
</evidence>
<comment type="catalytic activity">
    <reaction evidence="4">
        <text>(sulfur carrier)-H + L-cysteine = (sulfur carrier)-SH + L-alanine</text>
        <dbReference type="Rhea" id="RHEA:43892"/>
        <dbReference type="Rhea" id="RHEA-COMP:14737"/>
        <dbReference type="Rhea" id="RHEA-COMP:14739"/>
        <dbReference type="ChEBI" id="CHEBI:29917"/>
        <dbReference type="ChEBI" id="CHEBI:35235"/>
        <dbReference type="ChEBI" id="CHEBI:57972"/>
        <dbReference type="ChEBI" id="CHEBI:64428"/>
        <dbReference type="EC" id="2.8.1.7"/>
    </reaction>
</comment>
<evidence type="ECO:0000313" key="7">
    <source>
        <dbReference type="EMBL" id="EON34823.1"/>
    </source>
</evidence>
<dbReference type="InterPro" id="IPR015422">
    <property type="entry name" value="PyrdxlP-dep_Trfase_small"/>
</dbReference>
<dbReference type="PANTHER" id="PTHR43586">
    <property type="entry name" value="CYSTEINE DESULFURASE"/>
    <property type="match status" value="1"/>
</dbReference>
<dbReference type="InterPro" id="IPR015421">
    <property type="entry name" value="PyrdxlP-dep_Trfase_major"/>
</dbReference>
<dbReference type="InterPro" id="IPR020578">
    <property type="entry name" value="Aminotrans_V_PyrdxlP_BS"/>
</dbReference>
<proteinExistence type="inferred from homology"/>
<evidence type="ECO:0000256" key="2">
    <source>
        <dbReference type="ARBA" id="ARBA00010447"/>
    </source>
</evidence>
<dbReference type="Gene3D" id="3.40.640.10">
    <property type="entry name" value="Type I PLP-dependent aspartate aminotransferase-like (Major domain)"/>
    <property type="match status" value="1"/>
</dbReference>